<reference evidence="2 3" key="1">
    <citation type="submission" date="2015-03" db="EMBL/GenBank/DDBJ databases">
        <title>Draft genome of the nematode, Opisthorchis viverrini.</title>
        <authorList>
            <person name="Mitreva M."/>
        </authorList>
    </citation>
    <scope>NUCLEOTIDE SEQUENCE [LARGE SCALE GENOMIC DNA]</scope>
    <source>
        <strain evidence="2">Khon Kaen</strain>
    </source>
</reference>
<proteinExistence type="predicted"/>
<organism evidence="2 3">
    <name type="scientific">Opisthorchis viverrini</name>
    <name type="common">Southeast Asian liver fluke</name>
    <dbReference type="NCBI Taxonomy" id="6198"/>
    <lineage>
        <taxon>Eukaryota</taxon>
        <taxon>Metazoa</taxon>
        <taxon>Spiralia</taxon>
        <taxon>Lophotrochozoa</taxon>
        <taxon>Platyhelminthes</taxon>
        <taxon>Trematoda</taxon>
        <taxon>Digenea</taxon>
        <taxon>Opisthorchiida</taxon>
        <taxon>Opisthorchiata</taxon>
        <taxon>Opisthorchiidae</taxon>
        <taxon>Opisthorchis</taxon>
    </lineage>
</organism>
<gene>
    <name evidence="2" type="ORF">X801_06556</name>
</gene>
<feature type="non-terminal residue" evidence="2">
    <location>
        <position position="58"/>
    </location>
</feature>
<evidence type="ECO:0000313" key="2">
    <source>
        <dbReference type="EMBL" id="OON17603.1"/>
    </source>
</evidence>
<keyword evidence="3" id="KW-1185">Reference proteome</keyword>
<dbReference type="Proteomes" id="UP000243686">
    <property type="component" value="Unassembled WGS sequence"/>
</dbReference>
<accession>A0A1S8WTQ1</accession>
<name>A0A1S8WTQ1_OPIVI</name>
<evidence type="ECO:0000313" key="3">
    <source>
        <dbReference type="Proteomes" id="UP000243686"/>
    </source>
</evidence>
<sequence length="58" mass="6665">MNYFKETLPEGCTFHYESRLVNHLKLAKESVNPVQHDPGAIELSDKSVRPNLLARKNK</sequence>
<protein>
    <submittedName>
        <fullName evidence="2">Uncharacterized protein</fullName>
    </submittedName>
</protein>
<dbReference type="EMBL" id="KV895140">
    <property type="protein sequence ID" value="OON17603.1"/>
    <property type="molecule type" value="Genomic_DNA"/>
</dbReference>
<feature type="region of interest" description="Disordered" evidence="1">
    <location>
        <begin position="35"/>
        <end position="58"/>
    </location>
</feature>
<dbReference type="AlphaFoldDB" id="A0A1S8WTQ1"/>
<evidence type="ECO:0000256" key="1">
    <source>
        <dbReference type="SAM" id="MobiDB-lite"/>
    </source>
</evidence>